<evidence type="ECO:0000256" key="1">
    <source>
        <dbReference type="SAM" id="Phobius"/>
    </source>
</evidence>
<gene>
    <name evidence="2" type="ORF">S03H2_38865</name>
</gene>
<keyword evidence="1" id="KW-1133">Transmembrane helix</keyword>
<name>X1GNN7_9ZZZZ</name>
<dbReference type="EMBL" id="BARU01023991">
    <property type="protein sequence ID" value="GAH59486.1"/>
    <property type="molecule type" value="Genomic_DNA"/>
</dbReference>
<dbReference type="AlphaFoldDB" id="X1GNN7"/>
<reference evidence="2" key="1">
    <citation type="journal article" date="2014" name="Front. Microbiol.">
        <title>High frequency of phylogenetically diverse reductive dehalogenase-homologous genes in deep subseafloor sedimentary metagenomes.</title>
        <authorList>
            <person name="Kawai M."/>
            <person name="Futagami T."/>
            <person name="Toyoda A."/>
            <person name="Takaki Y."/>
            <person name="Nishi S."/>
            <person name="Hori S."/>
            <person name="Arai W."/>
            <person name="Tsubouchi T."/>
            <person name="Morono Y."/>
            <person name="Uchiyama I."/>
            <person name="Ito T."/>
            <person name="Fujiyama A."/>
            <person name="Inagaki F."/>
            <person name="Takami H."/>
        </authorList>
    </citation>
    <scope>NUCLEOTIDE SEQUENCE</scope>
    <source>
        <strain evidence="2">Expedition CK06-06</strain>
    </source>
</reference>
<proteinExistence type="predicted"/>
<sequence>VWYYKINKEIKEHDPDQKVNPGWAVVALFVPIVNLVSMYNTANRIKTMQKADGSQDLISPGAALVWAILFGIGYFIVVQAALNNHWYDHTKAGGV</sequence>
<feature type="transmembrane region" description="Helical" evidence="1">
    <location>
        <begin position="63"/>
        <end position="82"/>
    </location>
</feature>
<evidence type="ECO:0000313" key="2">
    <source>
        <dbReference type="EMBL" id="GAH59486.1"/>
    </source>
</evidence>
<keyword evidence="1" id="KW-0472">Membrane</keyword>
<keyword evidence="1" id="KW-0812">Transmembrane</keyword>
<comment type="caution">
    <text evidence="2">The sequence shown here is derived from an EMBL/GenBank/DDBJ whole genome shotgun (WGS) entry which is preliminary data.</text>
</comment>
<feature type="non-terminal residue" evidence="2">
    <location>
        <position position="1"/>
    </location>
</feature>
<organism evidence="2">
    <name type="scientific">marine sediment metagenome</name>
    <dbReference type="NCBI Taxonomy" id="412755"/>
    <lineage>
        <taxon>unclassified sequences</taxon>
        <taxon>metagenomes</taxon>
        <taxon>ecological metagenomes</taxon>
    </lineage>
</organism>
<protein>
    <submittedName>
        <fullName evidence="2">Uncharacterized protein</fullName>
    </submittedName>
</protein>
<accession>X1GNN7</accession>
<feature type="transmembrane region" description="Helical" evidence="1">
    <location>
        <begin position="22"/>
        <end position="42"/>
    </location>
</feature>